<keyword evidence="1" id="KW-0732">Signal</keyword>
<dbReference type="InterPro" id="IPR024370">
    <property type="entry name" value="PBP_domain"/>
</dbReference>
<proteinExistence type="predicted"/>
<dbReference type="PANTHER" id="PTHR30570:SF1">
    <property type="entry name" value="PHOSPHATE-BINDING PROTEIN PSTS"/>
    <property type="match status" value="1"/>
</dbReference>
<evidence type="ECO:0000313" key="3">
    <source>
        <dbReference type="EMBL" id="MBL0720383.1"/>
    </source>
</evidence>
<reference evidence="3 4" key="1">
    <citation type="submission" date="2021-01" db="EMBL/GenBank/DDBJ databases">
        <title>Piscinibacter sp. Jin2 Genome sequencing and assembly.</title>
        <authorList>
            <person name="Kim I."/>
        </authorList>
    </citation>
    <scope>NUCLEOTIDE SEQUENCE [LARGE SCALE GENOMIC DNA]</scope>
    <source>
        <strain evidence="3 4">Jin2</strain>
    </source>
</reference>
<dbReference type="PANTHER" id="PTHR30570">
    <property type="entry name" value="PERIPLASMIC PHOSPHATE BINDING COMPONENT OF PHOSPHATE ABC TRANSPORTER"/>
    <property type="match status" value="1"/>
</dbReference>
<evidence type="ECO:0000313" key="4">
    <source>
        <dbReference type="Proteomes" id="UP000643207"/>
    </source>
</evidence>
<dbReference type="RefSeq" id="WP_201826777.1">
    <property type="nucleotide sequence ID" value="NZ_JAERRA010000002.1"/>
</dbReference>
<dbReference type="CDD" id="cd13653">
    <property type="entry name" value="PBP2_phosphate_like_1"/>
    <property type="match status" value="1"/>
</dbReference>
<name>A0A9X0XFY9_9BURK</name>
<evidence type="ECO:0000259" key="2">
    <source>
        <dbReference type="Pfam" id="PF12849"/>
    </source>
</evidence>
<gene>
    <name evidence="3" type="ORF">JI742_10840</name>
</gene>
<dbReference type="Gene3D" id="3.40.190.10">
    <property type="entry name" value="Periplasmic binding protein-like II"/>
    <property type="match status" value="2"/>
</dbReference>
<dbReference type="Proteomes" id="UP000643207">
    <property type="component" value="Unassembled WGS sequence"/>
</dbReference>
<accession>A0A9X0XFY9</accession>
<dbReference type="InterPro" id="IPR050811">
    <property type="entry name" value="Phosphate_ABC_transporter"/>
</dbReference>
<dbReference type="AlphaFoldDB" id="A0A9X0XFY9"/>
<feature type="domain" description="PBP" evidence="2">
    <location>
        <begin position="27"/>
        <end position="258"/>
    </location>
</feature>
<keyword evidence="4" id="KW-1185">Reference proteome</keyword>
<protein>
    <submittedName>
        <fullName evidence="3">Phosphate ABC transporter substrate-binding protein</fullName>
    </submittedName>
</protein>
<dbReference type="EMBL" id="JAERRA010000002">
    <property type="protein sequence ID" value="MBL0720383.1"/>
    <property type="molecule type" value="Genomic_DNA"/>
</dbReference>
<comment type="caution">
    <text evidence="3">The sequence shown here is derived from an EMBL/GenBank/DDBJ whole genome shotgun (WGS) entry which is preliminary data.</text>
</comment>
<dbReference type="SUPFAM" id="SSF53850">
    <property type="entry name" value="Periplasmic binding protein-like II"/>
    <property type="match status" value="1"/>
</dbReference>
<dbReference type="Pfam" id="PF12849">
    <property type="entry name" value="PBP_like_2"/>
    <property type="match status" value="1"/>
</dbReference>
<organism evidence="3 4">
    <name type="scientific">Aquariibacter lacus</name>
    <dbReference type="NCBI Taxonomy" id="2801332"/>
    <lineage>
        <taxon>Bacteria</taxon>
        <taxon>Pseudomonadati</taxon>
        <taxon>Pseudomonadota</taxon>
        <taxon>Betaproteobacteria</taxon>
        <taxon>Burkholderiales</taxon>
        <taxon>Sphaerotilaceae</taxon>
        <taxon>Aquariibacter</taxon>
    </lineage>
</organism>
<evidence type="ECO:0000256" key="1">
    <source>
        <dbReference type="ARBA" id="ARBA00022729"/>
    </source>
</evidence>
<sequence>MLSRRPLLAVGLLAPLLAARPTGLRAQADKRLLLSGSSTVAPLVLEIAKRFESLNPGVRIEVQTGGSSRGLADARQGRVAFGMVSRALKPEEADLQAYTLARDGIGLIVHRSNPVVALSAAQVQAIYTGQVRDWAAVGGPARPISVVHKAEGRSTQELFLQHFGLPGSAVKPQVVIGDNAQGIKTVAGNPGAIGYVSIGSAEFEAGLGTPIRLLPMDGVPATVAEVQRGRFPISRPLNLVSAQAPTGLAARFLAYARSPAVHDLVREQFFVPV</sequence>